<dbReference type="PANTHER" id="PTHR43544:SF12">
    <property type="entry name" value="NAD(P)-BINDING ROSSMANN-FOLD SUPERFAMILY PROTEIN"/>
    <property type="match status" value="1"/>
</dbReference>
<accession>A0A6M4AVT0</accession>
<proteinExistence type="predicted"/>
<dbReference type="EMBL" id="CP053015">
    <property type="protein sequence ID" value="QJQ32816.1"/>
    <property type="molecule type" value="Genomic_DNA"/>
</dbReference>
<dbReference type="PANTHER" id="PTHR43544">
    <property type="entry name" value="SHORT-CHAIN DEHYDROGENASE/REDUCTASE"/>
    <property type="match status" value="1"/>
</dbReference>
<sequence>MSEAQFSAPDSGAAIVIGASGGIGSALADELENAGQAVVHRLSRSGPIPCDITDPDSIATALDQSLSGPPVTRVFVATGLLHTDGQGPEKTLRHLDADWLASNFAVNAIGPALVLSRLLPLLPRQRRVEVAVLGARVGSISDNRLGGWYGYRASKAALHQIVRTAAIEWARSHPQAVLAALHPGTVHTSLSAPFVRQDNGRHILKPQESAAQLLRVLAGLSPEQSGRIFDWRGVEIHP</sequence>
<dbReference type="GO" id="GO:0016491">
    <property type="term" value="F:oxidoreductase activity"/>
    <property type="evidence" value="ECO:0007669"/>
    <property type="project" value="TreeGrafter"/>
</dbReference>
<dbReference type="Gene3D" id="3.40.50.720">
    <property type="entry name" value="NAD(P)-binding Rossmann-like Domain"/>
    <property type="match status" value="1"/>
</dbReference>
<dbReference type="AlphaFoldDB" id="A0A6M4AVT0"/>
<dbReference type="SUPFAM" id="SSF51735">
    <property type="entry name" value="NAD(P)-binding Rossmann-fold domains"/>
    <property type="match status" value="1"/>
</dbReference>
<reference evidence="1 2" key="1">
    <citation type="submission" date="2020-01" db="EMBL/GenBank/DDBJ databases">
        <title>Sphingomonas sp. strain CSW-10.</title>
        <authorList>
            <person name="Chen W.-M."/>
        </authorList>
    </citation>
    <scope>NUCLEOTIDE SEQUENCE [LARGE SCALE GENOMIC DNA]</scope>
    <source>
        <strain evidence="1 2">CSW-10</strain>
    </source>
</reference>
<protein>
    <submittedName>
        <fullName evidence="1">SDR family NAD(P)-dependent oxidoreductase</fullName>
    </submittedName>
</protein>
<dbReference type="InterPro" id="IPR051468">
    <property type="entry name" value="Fungal_SecMetab_SDRs"/>
</dbReference>
<dbReference type="InterPro" id="IPR036291">
    <property type="entry name" value="NAD(P)-bd_dom_sf"/>
</dbReference>
<dbReference type="Proteomes" id="UP000503018">
    <property type="component" value="Chromosome"/>
</dbReference>
<name>A0A6M4AVT0_9SPHN</name>
<keyword evidence="2" id="KW-1185">Reference proteome</keyword>
<dbReference type="KEGG" id="slan:GV829_10480"/>
<dbReference type="PRINTS" id="PR00081">
    <property type="entry name" value="GDHRDH"/>
</dbReference>
<organism evidence="1 2">
    <name type="scientific">Sphingomonas lacunae</name>
    <dbReference type="NCBI Taxonomy" id="2698828"/>
    <lineage>
        <taxon>Bacteria</taxon>
        <taxon>Pseudomonadati</taxon>
        <taxon>Pseudomonadota</taxon>
        <taxon>Alphaproteobacteria</taxon>
        <taxon>Sphingomonadales</taxon>
        <taxon>Sphingomonadaceae</taxon>
        <taxon>Sphingomonas</taxon>
    </lineage>
</organism>
<dbReference type="RefSeq" id="WP_169946454.1">
    <property type="nucleotide sequence ID" value="NZ_CP053015.1"/>
</dbReference>
<evidence type="ECO:0000313" key="2">
    <source>
        <dbReference type="Proteomes" id="UP000503018"/>
    </source>
</evidence>
<evidence type="ECO:0000313" key="1">
    <source>
        <dbReference type="EMBL" id="QJQ32816.1"/>
    </source>
</evidence>
<dbReference type="InterPro" id="IPR002347">
    <property type="entry name" value="SDR_fam"/>
</dbReference>
<gene>
    <name evidence="1" type="ORF">GV829_10480</name>
</gene>
<dbReference type="Pfam" id="PF00106">
    <property type="entry name" value="adh_short"/>
    <property type="match status" value="1"/>
</dbReference>
<dbReference type="GO" id="GO:0005737">
    <property type="term" value="C:cytoplasm"/>
    <property type="evidence" value="ECO:0007669"/>
    <property type="project" value="TreeGrafter"/>
</dbReference>